<dbReference type="SUPFAM" id="SSF56281">
    <property type="entry name" value="Metallo-hydrolase/oxidoreductase"/>
    <property type="match status" value="1"/>
</dbReference>
<keyword evidence="3" id="KW-0285">Flavoprotein</keyword>
<protein>
    <submittedName>
        <fullName evidence="6">Putative flavoprotein</fullName>
    </submittedName>
</protein>
<dbReference type="SMART" id="SM00849">
    <property type="entry name" value="Lactamase_B"/>
    <property type="match status" value="1"/>
</dbReference>
<dbReference type="RefSeq" id="WP_015282056.1">
    <property type="nucleotide sequence ID" value="NC_019940.1"/>
</dbReference>
<dbReference type="Proteomes" id="UP000010816">
    <property type="component" value="Chromosome"/>
</dbReference>
<comment type="cofactor">
    <cofactor evidence="1">
        <name>FMN</name>
        <dbReference type="ChEBI" id="CHEBI:58210"/>
    </cofactor>
</comment>
<dbReference type="AlphaFoldDB" id="L0GYS2"/>
<dbReference type="InterPro" id="IPR045761">
    <property type="entry name" value="ODP_dom"/>
</dbReference>
<evidence type="ECO:0000256" key="1">
    <source>
        <dbReference type="ARBA" id="ARBA00001917"/>
    </source>
</evidence>
<evidence type="ECO:0000256" key="3">
    <source>
        <dbReference type="ARBA" id="ARBA00022630"/>
    </source>
</evidence>
<dbReference type="Gene3D" id="3.60.15.10">
    <property type="entry name" value="Ribonuclease Z/Hydroxyacylglutathione hydrolase-like"/>
    <property type="match status" value="1"/>
</dbReference>
<reference evidence="6 7" key="1">
    <citation type="submission" date="2011-09" db="EMBL/GenBank/DDBJ databases">
        <title>Complete sequence of chromosome of Thioflavicoccus mobilis 8321.</title>
        <authorList>
            <consortium name="US DOE Joint Genome Institute"/>
            <person name="Lucas S."/>
            <person name="Han J."/>
            <person name="Lapidus A."/>
            <person name="Cheng J.-F."/>
            <person name="Goodwin L."/>
            <person name="Pitluck S."/>
            <person name="Peters L."/>
            <person name="Ovchinnikova G."/>
            <person name="Lu M."/>
            <person name="Detter J.C."/>
            <person name="Han C."/>
            <person name="Tapia R."/>
            <person name="Land M."/>
            <person name="Hauser L."/>
            <person name="Kyrpides N."/>
            <person name="Ivanova N."/>
            <person name="Pagani I."/>
            <person name="Vogl K."/>
            <person name="Liu Z."/>
            <person name="Imhoff J."/>
            <person name="Thiel V."/>
            <person name="Frigaard N.-U."/>
            <person name="Bryant D."/>
            <person name="Woyke T."/>
        </authorList>
    </citation>
    <scope>NUCLEOTIDE SEQUENCE [LARGE SCALE GENOMIC DNA]</scope>
    <source>
        <strain evidence="6 7">8321</strain>
    </source>
</reference>
<evidence type="ECO:0000313" key="7">
    <source>
        <dbReference type="Proteomes" id="UP000010816"/>
    </source>
</evidence>
<dbReference type="InterPro" id="IPR029039">
    <property type="entry name" value="Flavoprotein-like_sf"/>
</dbReference>
<dbReference type="InterPro" id="IPR001226">
    <property type="entry name" value="Flavodoxin_CS"/>
</dbReference>
<organism evidence="6 7">
    <name type="scientific">Thioflavicoccus mobilis 8321</name>
    <dbReference type="NCBI Taxonomy" id="765912"/>
    <lineage>
        <taxon>Bacteria</taxon>
        <taxon>Pseudomonadati</taxon>
        <taxon>Pseudomonadota</taxon>
        <taxon>Gammaproteobacteria</taxon>
        <taxon>Chromatiales</taxon>
        <taxon>Chromatiaceae</taxon>
        <taxon>Thioflavicoccus</taxon>
    </lineage>
</organism>
<evidence type="ECO:0000256" key="4">
    <source>
        <dbReference type="ARBA" id="ARBA00022643"/>
    </source>
</evidence>
<dbReference type="InterPro" id="IPR001279">
    <property type="entry name" value="Metallo-B-lactamas"/>
</dbReference>
<sequence length="427" mass="46336">MAATQAMTGAAGHREAIAVAPGVHWIGALDPKLRSFDIILRTEQGTTYNAYLVRGSDGVAVIDTVKAGLADEFFARLESVADYGEIRAIVLNHLEPDHSGALPELLRRAPQATLYISARARAILNGLLKSVEPRPTPPLVTVKTGDSLSLGDRELRFLHTPFLHWPDTQCTYLVDEEVLFSGDLFGCHVCDGRLFDDEIGEFWPAIDYYYAHIMRPFARELRNALAEVQALDLRVLAPAHGPILRDQPRRYLEHYQALAKRPPNAPPRLAIFYISSYGNTAQMAEAIAAGAAEDTGVQISTHDIEAGETATFVDLIERADAVAFGSPTINSDAVKPIWDLLSSLAVIDVKGKRAAAFGSYGWSGEAVGLIEERLRGLKMQLPVPGLRIKLIPSGEELAACGDFGRQLAAALVSRSWSSGVAEFAEPG</sequence>
<dbReference type="STRING" id="765912.Thimo_3250"/>
<dbReference type="KEGG" id="tmb:Thimo_3250"/>
<name>L0GYS2_9GAMM</name>
<dbReference type="InterPro" id="IPR008254">
    <property type="entry name" value="Flavodoxin/NO_synth"/>
</dbReference>
<proteinExistence type="inferred from homology"/>
<dbReference type="InterPro" id="IPR036866">
    <property type="entry name" value="RibonucZ/Hydroxyglut_hydro"/>
</dbReference>
<evidence type="ECO:0000259" key="5">
    <source>
        <dbReference type="PROSITE" id="PS50902"/>
    </source>
</evidence>
<evidence type="ECO:0000313" key="6">
    <source>
        <dbReference type="EMBL" id="AGA91928.1"/>
    </source>
</evidence>
<dbReference type="GO" id="GO:0010181">
    <property type="term" value="F:FMN binding"/>
    <property type="evidence" value="ECO:0007669"/>
    <property type="project" value="InterPro"/>
</dbReference>
<dbReference type="Pfam" id="PF19583">
    <property type="entry name" value="ODP"/>
    <property type="match status" value="1"/>
</dbReference>
<dbReference type="eggNOG" id="COG0426">
    <property type="taxonomic scope" value="Bacteria"/>
</dbReference>
<gene>
    <name evidence="6" type="ORF">Thimo_3250</name>
</gene>
<dbReference type="SUPFAM" id="SSF52218">
    <property type="entry name" value="Flavoproteins"/>
    <property type="match status" value="1"/>
</dbReference>
<dbReference type="GO" id="GO:0016491">
    <property type="term" value="F:oxidoreductase activity"/>
    <property type="evidence" value="ECO:0007669"/>
    <property type="project" value="InterPro"/>
</dbReference>
<comment type="similarity">
    <text evidence="2">In the N-terminal section; belongs to the zinc metallo-hydrolase group 3 family.</text>
</comment>
<dbReference type="PATRIC" id="fig|765912.4.peg.3183"/>
<accession>L0GYS2</accession>
<dbReference type="PANTHER" id="PTHR43717">
    <property type="entry name" value="ANAEROBIC NITRIC OXIDE REDUCTASE FLAVORUBREDOXIN"/>
    <property type="match status" value="1"/>
</dbReference>
<feature type="domain" description="Flavodoxin-like" evidence="5">
    <location>
        <begin position="269"/>
        <end position="408"/>
    </location>
</feature>
<evidence type="ECO:0000256" key="2">
    <source>
        <dbReference type="ARBA" id="ARBA00007121"/>
    </source>
</evidence>
<dbReference type="HOGENOM" id="CLU_017490_2_1_6"/>
<dbReference type="InterPro" id="IPR016440">
    <property type="entry name" value="Rubredoxin-O_OxRdtase"/>
</dbReference>
<dbReference type="PROSITE" id="PS00201">
    <property type="entry name" value="FLAVODOXIN"/>
    <property type="match status" value="1"/>
</dbReference>
<dbReference type="GO" id="GO:0009055">
    <property type="term" value="F:electron transfer activity"/>
    <property type="evidence" value="ECO:0007669"/>
    <property type="project" value="InterPro"/>
</dbReference>
<dbReference type="CDD" id="cd07709">
    <property type="entry name" value="flavodiiron_proteins_MBL-fold"/>
    <property type="match status" value="1"/>
</dbReference>
<dbReference type="PROSITE" id="PS50902">
    <property type="entry name" value="FLAVODOXIN_LIKE"/>
    <property type="match status" value="1"/>
</dbReference>
<keyword evidence="7" id="KW-1185">Reference proteome</keyword>
<dbReference type="PANTHER" id="PTHR43717:SF1">
    <property type="entry name" value="ANAEROBIC NITRIC OXIDE REDUCTASE FLAVORUBREDOXIN"/>
    <property type="match status" value="1"/>
</dbReference>
<dbReference type="EMBL" id="CP003051">
    <property type="protein sequence ID" value="AGA91928.1"/>
    <property type="molecule type" value="Genomic_DNA"/>
</dbReference>
<dbReference type="GO" id="GO:0046872">
    <property type="term" value="F:metal ion binding"/>
    <property type="evidence" value="ECO:0007669"/>
    <property type="project" value="InterPro"/>
</dbReference>
<dbReference type="Pfam" id="PF00258">
    <property type="entry name" value="Flavodoxin_1"/>
    <property type="match status" value="1"/>
</dbReference>
<dbReference type="Gene3D" id="3.40.50.360">
    <property type="match status" value="1"/>
</dbReference>
<keyword evidence="4" id="KW-0288">FMN</keyword>
<dbReference type="PIRSF" id="PIRSF005243">
    <property type="entry name" value="ROO"/>
    <property type="match status" value="1"/>
</dbReference>